<gene>
    <name evidence="1" type="ORF">CNECB9_3760038</name>
</gene>
<reference evidence="1" key="1">
    <citation type="submission" date="2016-09" db="EMBL/GenBank/DDBJ databases">
        <authorList>
            <person name="Capua I."/>
            <person name="De Benedictis P."/>
            <person name="Joannis T."/>
            <person name="Lombin L.H."/>
            <person name="Cattoli G."/>
        </authorList>
    </citation>
    <scope>NUCLEOTIDE SEQUENCE</scope>
    <source>
        <strain evidence="1">B9</strain>
    </source>
</reference>
<name>A0A1K0JDP7_CUPNE</name>
<proteinExistence type="predicted"/>
<organism evidence="1">
    <name type="scientific">Cupriavidus necator</name>
    <name type="common">Alcaligenes eutrophus</name>
    <name type="synonym">Ralstonia eutropha</name>
    <dbReference type="NCBI Taxonomy" id="106590"/>
    <lineage>
        <taxon>Bacteria</taxon>
        <taxon>Pseudomonadati</taxon>
        <taxon>Pseudomonadota</taxon>
        <taxon>Betaproteobacteria</taxon>
        <taxon>Burkholderiales</taxon>
        <taxon>Burkholderiaceae</taxon>
        <taxon>Cupriavidus</taxon>
    </lineage>
</organism>
<dbReference type="EMBL" id="FMSH01000308">
    <property type="protein sequence ID" value="SCU77496.1"/>
    <property type="molecule type" value="Genomic_DNA"/>
</dbReference>
<evidence type="ECO:0000313" key="1">
    <source>
        <dbReference type="EMBL" id="SCU77496.1"/>
    </source>
</evidence>
<protein>
    <submittedName>
        <fullName evidence="1">Uncharacterized protein</fullName>
    </submittedName>
</protein>
<accession>A0A1K0JDP7</accession>
<sequence length="152" mass="17234">MPSTLPADWRSQVVVISRISYPFRVFLGLRRQAWLAMLGVLLASPTHRPCRHVGGHHQAPTVPELGRRSPLCTSRKLLRFFFNQIKWTVSDSEDTGHRDTKPIGGLFPKIDRSANDSEAGHWTVFDESSPIRHVPTATGWARITKPDTTRQR</sequence>
<dbReference type="AlphaFoldDB" id="A0A1K0JDP7"/>